<evidence type="ECO:0000313" key="2">
    <source>
        <dbReference type="EMBL" id="GAH61839.1"/>
    </source>
</evidence>
<dbReference type="SUPFAM" id="SSF110849">
    <property type="entry name" value="ParB/Sulfiredoxin"/>
    <property type="match status" value="1"/>
</dbReference>
<gene>
    <name evidence="2" type="ORF">S03H2_53501</name>
</gene>
<sequence length="183" mass="21043">FQFPQGLKSQIKELGIYKPLLICKNGDGYDVIGGNMRLRALRELKVNKADCWVLKFKNKQEKIKLSLSDNDRVGYYDDQALAELIYPFKDEISLEDFKVDLKVPNIDLGNILDRFAPENEKDNEIPEVRKTKIKPGDLFQLGNHRLLCGDATKREDIERLMGSKKAKLCFTSPPYNMGELYRG</sequence>
<name>X1I6U1_9ZZZZ</name>
<dbReference type="SUPFAM" id="SSF53335">
    <property type="entry name" value="S-adenosyl-L-methionine-dependent methyltransferases"/>
    <property type="match status" value="1"/>
</dbReference>
<dbReference type="InterPro" id="IPR036086">
    <property type="entry name" value="ParB/Sulfiredoxin_sf"/>
</dbReference>
<feature type="non-terminal residue" evidence="2">
    <location>
        <position position="1"/>
    </location>
</feature>
<dbReference type="Pfam" id="PF02195">
    <property type="entry name" value="ParB_N"/>
    <property type="match status" value="1"/>
</dbReference>
<feature type="domain" description="ParB-like N-terminal" evidence="1">
    <location>
        <begin position="7"/>
        <end position="70"/>
    </location>
</feature>
<reference evidence="2" key="1">
    <citation type="journal article" date="2014" name="Front. Microbiol.">
        <title>High frequency of phylogenetically diverse reductive dehalogenase-homologous genes in deep subseafloor sedimentary metagenomes.</title>
        <authorList>
            <person name="Kawai M."/>
            <person name="Futagami T."/>
            <person name="Toyoda A."/>
            <person name="Takaki Y."/>
            <person name="Nishi S."/>
            <person name="Hori S."/>
            <person name="Arai W."/>
            <person name="Tsubouchi T."/>
            <person name="Morono Y."/>
            <person name="Uchiyama I."/>
            <person name="Ito T."/>
            <person name="Fujiyama A."/>
            <person name="Inagaki F."/>
            <person name="Takami H."/>
        </authorList>
    </citation>
    <scope>NUCLEOTIDE SEQUENCE</scope>
    <source>
        <strain evidence="2">Expedition CK06-06</strain>
    </source>
</reference>
<accession>X1I6U1</accession>
<dbReference type="InterPro" id="IPR003115">
    <property type="entry name" value="ParB_N"/>
</dbReference>
<dbReference type="CDD" id="cd16387">
    <property type="entry name" value="ParB_N_Srx"/>
    <property type="match status" value="1"/>
</dbReference>
<dbReference type="AlphaFoldDB" id="X1I6U1"/>
<proteinExistence type="predicted"/>
<protein>
    <recommendedName>
        <fullName evidence="1">ParB-like N-terminal domain-containing protein</fullName>
    </recommendedName>
</protein>
<dbReference type="EMBL" id="BARU01034056">
    <property type="protein sequence ID" value="GAH61839.1"/>
    <property type="molecule type" value="Genomic_DNA"/>
</dbReference>
<comment type="caution">
    <text evidence="2">The sequence shown here is derived from an EMBL/GenBank/DDBJ whole genome shotgun (WGS) entry which is preliminary data.</text>
</comment>
<dbReference type="Gene3D" id="3.90.1530.10">
    <property type="entry name" value="Conserved hypothetical protein from pyrococcus furiosus pfu- 392566-001, ParB domain"/>
    <property type="match status" value="1"/>
</dbReference>
<organism evidence="2">
    <name type="scientific">marine sediment metagenome</name>
    <dbReference type="NCBI Taxonomy" id="412755"/>
    <lineage>
        <taxon>unclassified sequences</taxon>
        <taxon>metagenomes</taxon>
        <taxon>ecological metagenomes</taxon>
    </lineage>
</organism>
<evidence type="ECO:0000259" key="1">
    <source>
        <dbReference type="Pfam" id="PF02195"/>
    </source>
</evidence>
<dbReference type="InterPro" id="IPR029063">
    <property type="entry name" value="SAM-dependent_MTases_sf"/>
</dbReference>